<sequence>MLQKVSTRSEAKVLTATNSFTKIPTLDHPIGSDSIGESSQLFNSADVTASIIDVGRSSPEDSLVVKIQSSTKPEVIPQKQELPESQGLLEVEAKRKIQEAWKNRESVRMQFDHTEGAGEGSQLSGYITIQGGGCCFWKRRWFVLKGETLYFYRDPLDRYPVSCLDLGGAQVDITDSSLETLIPHCFKLSLRKDAKDEVYQMFSDSDKQKSLAVAGILECTKG</sequence>
<dbReference type="EMBL" id="QTSX02007410">
    <property type="protein sequence ID" value="KAJ9048414.1"/>
    <property type="molecule type" value="Genomic_DNA"/>
</dbReference>
<evidence type="ECO:0000313" key="1">
    <source>
        <dbReference type="EMBL" id="KAJ9048414.1"/>
    </source>
</evidence>
<name>A0ACC2REF1_9FUNG</name>
<comment type="caution">
    <text evidence="1">The sequence shown here is derived from an EMBL/GenBank/DDBJ whole genome shotgun (WGS) entry which is preliminary data.</text>
</comment>
<keyword evidence="2" id="KW-1185">Reference proteome</keyword>
<reference evidence="1" key="1">
    <citation type="submission" date="2022-04" db="EMBL/GenBank/DDBJ databases">
        <title>Genome of the entomopathogenic fungus Entomophthora muscae.</title>
        <authorList>
            <person name="Elya C."/>
            <person name="Lovett B.R."/>
            <person name="Lee E."/>
            <person name="Macias A.M."/>
            <person name="Hajek A.E."/>
            <person name="De Bivort B.L."/>
            <person name="Kasson M.T."/>
            <person name="De Fine Licht H.H."/>
            <person name="Stajich J.E."/>
        </authorList>
    </citation>
    <scope>NUCLEOTIDE SEQUENCE</scope>
    <source>
        <strain evidence="1">Berkeley</strain>
    </source>
</reference>
<proteinExistence type="predicted"/>
<organism evidence="1 2">
    <name type="scientific">Entomophthora muscae</name>
    <dbReference type="NCBI Taxonomy" id="34485"/>
    <lineage>
        <taxon>Eukaryota</taxon>
        <taxon>Fungi</taxon>
        <taxon>Fungi incertae sedis</taxon>
        <taxon>Zoopagomycota</taxon>
        <taxon>Entomophthoromycotina</taxon>
        <taxon>Entomophthoromycetes</taxon>
        <taxon>Entomophthorales</taxon>
        <taxon>Entomophthoraceae</taxon>
        <taxon>Entomophthora</taxon>
    </lineage>
</organism>
<gene>
    <name evidence="1" type="ORF">DSO57_1035343</name>
</gene>
<accession>A0ACC2REF1</accession>
<evidence type="ECO:0000313" key="2">
    <source>
        <dbReference type="Proteomes" id="UP001165960"/>
    </source>
</evidence>
<dbReference type="Proteomes" id="UP001165960">
    <property type="component" value="Unassembled WGS sequence"/>
</dbReference>
<protein>
    <submittedName>
        <fullName evidence="1">Uncharacterized protein</fullName>
    </submittedName>
</protein>